<comment type="domain">
    <text evidence="7">Subfamily III proteins have a conserved RTxK motif about 40-50 residues from the C-terminus; the threonine may be replaced by serine or cysteine.</text>
</comment>
<organism evidence="10">
    <name type="scientific">Candida tenuis (strain ATCC 10573 / BCRC 21748 / CBS 615 / JCM 9827 / NBRC 10315 / NRRL Y-1498 / VKM Y-70)</name>
    <name type="common">Yeast</name>
    <name type="synonym">Yamadazyma tenuis</name>
    <dbReference type="NCBI Taxonomy" id="590646"/>
    <lineage>
        <taxon>Eukaryota</taxon>
        <taxon>Fungi</taxon>
        <taxon>Dikarya</taxon>
        <taxon>Ascomycota</taxon>
        <taxon>Saccharomycotina</taxon>
        <taxon>Pichiomycetes</taxon>
        <taxon>Debaryomycetaceae</taxon>
        <taxon>Yamadazyma</taxon>
    </lineage>
</organism>
<evidence type="ECO:0000313" key="10">
    <source>
        <dbReference type="Proteomes" id="UP000000707"/>
    </source>
</evidence>
<sequence length="413" mass="47257">MTMLPPPASTSDPKSFGYSTVQERWPKIIKGCIDDVSDHPELIPQFEKILQSIEQDLKIIKFTDEEIALNPNLKFYNDNFVDVHWHNGPWLYLECYIYQAINNIFLKANLPHYDIFNRLKQSTLQSSEVGITELCKKLSSLTLDTKDSDKLVLFKEFIDISLWGNSTDLSLLAGDVSLEDIKSIQGEEIRKKNEKNILVNDTKAIFEHLTARSSSGIVDIILDNSGFELFSDLVLAIFLLESKLCSKVNFHCKQIPWFVSDTMIKDFDELFFEISKFHNKHVDKFIENIKAYLAADKMAVVTDPYWTMSGPFWDLAKFPVYETLKSSKLLIFKGDLNYRKLTGDLNWERTTSFAEAIQDLKNANLPIVSLRTCKADVVVGLPEGVDERLVKEAGDFWSASGKYAVISFFNPRQ</sequence>
<dbReference type="InterPro" id="IPR036075">
    <property type="entry name" value="ARMT-1-like_metal-bd_sf"/>
</dbReference>
<reference evidence="9 10" key="1">
    <citation type="journal article" date="2011" name="Proc. Natl. Acad. Sci. U.S.A.">
        <title>Comparative genomics of xylose-fermenting fungi for enhanced biofuel production.</title>
        <authorList>
            <person name="Wohlbach D.J."/>
            <person name="Kuo A."/>
            <person name="Sato T.K."/>
            <person name="Potts K.M."/>
            <person name="Salamov A.A."/>
            <person name="LaButti K.M."/>
            <person name="Sun H."/>
            <person name="Clum A."/>
            <person name="Pangilinan J.L."/>
            <person name="Lindquist E.A."/>
            <person name="Lucas S."/>
            <person name="Lapidus A."/>
            <person name="Jin M."/>
            <person name="Gunawan C."/>
            <person name="Balan V."/>
            <person name="Dale B.E."/>
            <person name="Jeffries T.W."/>
            <person name="Zinkel R."/>
            <person name="Barry K.W."/>
            <person name="Grigoriev I.V."/>
            <person name="Gasch A.P."/>
        </authorList>
    </citation>
    <scope>NUCLEOTIDE SEQUENCE [LARGE SCALE GENOMIC DNA]</scope>
    <source>
        <strain evidence="9">ATCC 10573</strain>
        <strain evidence="10">ATCC 10573 / BCRC 21748 / CBS 615 / JCM 9827 / NBRC 10315 / NRRL Y-1498 / VKM Y-70</strain>
    </source>
</reference>
<dbReference type="EC" id="3.1.3.-" evidence="7"/>
<protein>
    <recommendedName>
        <fullName evidence="7">Sugar phosphate phosphatase</fullName>
        <ecNumber evidence="7">3.1.3.-</ecNumber>
    </recommendedName>
</protein>
<evidence type="ECO:0000256" key="6">
    <source>
        <dbReference type="ARBA" id="ARBA00048809"/>
    </source>
</evidence>
<dbReference type="KEGG" id="cten:18249221"/>
<evidence type="ECO:0000256" key="5">
    <source>
        <dbReference type="ARBA" id="ARBA00023211"/>
    </source>
</evidence>
<dbReference type="PANTHER" id="PTHR12260:SF6">
    <property type="entry name" value="DAMAGE-CONTROL PHOSPHATASE ARMT1"/>
    <property type="match status" value="1"/>
</dbReference>
<comment type="catalytic activity">
    <reaction evidence="1 7">
        <text>beta-D-fructose 1-phosphate + H2O = D-fructose + phosphate</text>
        <dbReference type="Rhea" id="RHEA:35603"/>
        <dbReference type="ChEBI" id="CHEBI:15377"/>
        <dbReference type="ChEBI" id="CHEBI:37721"/>
        <dbReference type="ChEBI" id="CHEBI:43474"/>
        <dbReference type="ChEBI" id="CHEBI:138881"/>
    </reaction>
</comment>
<dbReference type="OrthoDB" id="541375at2759"/>
<dbReference type="eggNOG" id="KOG3870">
    <property type="taxonomic scope" value="Eukaryota"/>
</dbReference>
<evidence type="ECO:0000313" key="9">
    <source>
        <dbReference type="EMBL" id="EGV60162.1"/>
    </source>
</evidence>
<dbReference type="GO" id="GO:0046872">
    <property type="term" value="F:metal ion binding"/>
    <property type="evidence" value="ECO:0007669"/>
    <property type="project" value="UniProtKB-UniRule"/>
</dbReference>
<dbReference type="GO" id="GO:0006974">
    <property type="term" value="P:DNA damage response"/>
    <property type="evidence" value="ECO:0007669"/>
    <property type="project" value="TreeGrafter"/>
</dbReference>
<dbReference type="HOGENOM" id="CLU_030117_2_1_1"/>
<evidence type="ECO:0000256" key="4">
    <source>
        <dbReference type="ARBA" id="ARBA00022801"/>
    </source>
</evidence>
<dbReference type="Gene3D" id="3.40.50.10880">
    <property type="entry name" value="Uncharacterised protein PF01937, DUF89, domain 3"/>
    <property type="match status" value="1"/>
</dbReference>
<comment type="cofactor">
    <cofactor evidence="7">
        <name>Mn(2+)</name>
        <dbReference type="ChEBI" id="CHEBI:29035"/>
    </cofactor>
    <cofactor evidence="7">
        <name>Ni(2+)</name>
        <dbReference type="ChEBI" id="CHEBI:49786"/>
    </cofactor>
</comment>
<name>G3BCH8_CANTC</name>
<comment type="catalytic activity">
    <reaction evidence="6 7">
        <text>beta-D-fructose 6-phosphate = dihydroxyacetone + D-glyceraldehyde 3-phosphate</text>
        <dbReference type="Rhea" id="RHEA:28002"/>
        <dbReference type="ChEBI" id="CHEBI:16016"/>
        <dbReference type="ChEBI" id="CHEBI:57634"/>
        <dbReference type="ChEBI" id="CHEBI:59776"/>
    </reaction>
</comment>
<comment type="function">
    <text evidence="7">Metal-dependent phosphatase that shows phosphatase activity against several substrates, including fructose-1-phosphate and fructose-6-phosphate. Its preference for fructose-1-phosphate, a strong glycating agent that causes DNA damage rather than a canonical yeast metabolite, suggests a damage-control function in hexose phosphate metabolism.</text>
</comment>
<dbReference type="Gene3D" id="1.20.930.60">
    <property type="match status" value="1"/>
</dbReference>
<evidence type="ECO:0000256" key="7">
    <source>
        <dbReference type="RuleBase" id="RU367030"/>
    </source>
</evidence>
<evidence type="ECO:0000256" key="3">
    <source>
        <dbReference type="ARBA" id="ARBA00022723"/>
    </source>
</evidence>
<keyword evidence="3 7" id="KW-0479">Metal-binding</keyword>
<evidence type="ECO:0000256" key="2">
    <source>
        <dbReference type="ARBA" id="ARBA00009519"/>
    </source>
</evidence>
<dbReference type="GO" id="GO:0005634">
    <property type="term" value="C:nucleus"/>
    <property type="evidence" value="ECO:0007669"/>
    <property type="project" value="TreeGrafter"/>
</dbReference>
<dbReference type="SUPFAM" id="SSF111321">
    <property type="entry name" value="AF1104-like"/>
    <property type="match status" value="1"/>
</dbReference>
<proteinExistence type="inferred from homology"/>
<gene>
    <name evidence="9" type="ORF">CANTEDRAFT_127127</name>
</gene>
<evidence type="ECO:0000256" key="1">
    <source>
        <dbReference type="ARBA" id="ARBA00001326"/>
    </source>
</evidence>
<dbReference type="GO" id="GO:0016791">
    <property type="term" value="F:phosphatase activity"/>
    <property type="evidence" value="ECO:0007669"/>
    <property type="project" value="TreeGrafter"/>
</dbReference>
<dbReference type="GeneID" id="18249221"/>
<dbReference type="InterPro" id="IPR002791">
    <property type="entry name" value="ARMT1-like_metal-bd"/>
</dbReference>
<evidence type="ECO:0000259" key="8">
    <source>
        <dbReference type="Pfam" id="PF01937"/>
    </source>
</evidence>
<keyword evidence="10" id="KW-1185">Reference proteome</keyword>
<dbReference type="Proteomes" id="UP000000707">
    <property type="component" value="Unassembled WGS sequence"/>
</dbReference>
<accession>G3BCH8</accession>
<dbReference type="EMBL" id="GL996528">
    <property type="protein sequence ID" value="EGV60163.1"/>
    <property type="molecule type" value="Genomic_DNA"/>
</dbReference>
<dbReference type="InterPro" id="IPR039763">
    <property type="entry name" value="ARMT1"/>
</dbReference>
<dbReference type="Pfam" id="PF01937">
    <property type="entry name" value="ARMT1-like_dom"/>
    <property type="match status" value="1"/>
</dbReference>
<keyword evidence="5 7" id="KW-0464">Manganese</keyword>
<feature type="domain" description="Damage-control phosphatase ARMT1-like metal-binding" evidence="8">
    <location>
        <begin position="20"/>
        <end position="388"/>
    </location>
</feature>
<dbReference type="EMBL" id="GL996528">
    <property type="protein sequence ID" value="EGV60162.1"/>
    <property type="molecule type" value="Genomic_DNA"/>
</dbReference>
<keyword evidence="4 7" id="KW-0378">Hydrolase</keyword>
<dbReference type="AlphaFoldDB" id="G3BCH8"/>
<dbReference type="PANTHER" id="PTHR12260">
    <property type="entry name" value="DAMAGE-CONTROL PHOSPHATASE ARMT1"/>
    <property type="match status" value="1"/>
</dbReference>
<comment type="similarity">
    <text evidence="2 7">Belongs to the damage-control phosphatase family. Sugar phosphate phosphatase III subfamily.</text>
</comment>